<dbReference type="Gene3D" id="3.40.630.30">
    <property type="match status" value="1"/>
</dbReference>
<dbReference type="InterPro" id="IPR025839">
    <property type="entry name" value="RLAN_dom"/>
</dbReference>
<dbReference type="InterPro" id="IPR016181">
    <property type="entry name" value="Acyl_CoA_acyltransferase"/>
</dbReference>
<sequence length="652" mass="75414">MNKYFIREAIQDDLEFIEELENSCFPASRRSTRRSLKQSIESESQVVWIIQDSSLRFCPVGSASVICYKHSLRIYSIAVAAQHRGRGIGEFLLNYIVDFAASMGFEKITLEADSASQNLVDWYRKFSFEIKALLNDYYGPGEHAYRMEKPLEYPSGSFCDSGNVIVVDDSALKSFCIEGIETVPASEYLSKDRFKNSDRCRVLNLCGSYRTHSLGYYVSLLAAARNHKIVPSVMTLKDISSIPIAQSVLEDERDFFARQLEKVKSNRIEVTVILGKSIQRRNSEIAKKLFSLFEIPFFRITFAKHKEWRIEKIKILSFDDLQREIPELLDAAVINFFQKKRYSRTRLKNYKYDLAILVNPDEKTPPSCPQALKRFKMAAAEVGFYAEFVTKSDYRRICEFDALFIRETTSIENHTYQFARNAYTEGLIVIDDPWSIMRCANKIYLYERLNKANIRQPKSWLIAKNKLNGSFFNQLKFPLVLKLPESSFSLGVYLVKDEKELEFRLEKMLKKNDLVIAQEFLTSDFDWRIGILGNSPLFACKYFMAHGHWQIYNWQNDDSSDFTGLSECVPFDNVPAGVLKTALRAASLIGDGLYGVDVKEIKGLPYVIEINDNPNIDHNIEDQLLKDGLYVKIMKSFYDRIEKERNETRYLI</sequence>
<evidence type="ECO:0000259" key="2">
    <source>
        <dbReference type="PROSITE" id="PS50975"/>
    </source>
</evidence>
<dbReference type="InterPro" id="IPR000182">
    <property type="entry name" value="GNAT_dom"/>
</dbReference>
<dbReference type="InterPro" id="IPR013651">
    <property type="entry name" value="ATP-grasp_RimK-type"/>
</dbReference>
<dbReference type="PANTHER" id="PTHR21621:SF0">
    <property type="entry name" value="BETA-CITRYLGLUTAMATE SYNTHASE B-RELATED"/>
    <property type="match status" value="1"/>
</dbReference>
<dbReference type="Pfam" id="PF08443">
    <property type="entry name" value="RimK"/>
    <property type="match status" value="1"/>
</dbReference>
<evidence type="ECO:0000313" key="4">
    <source>
        <dbReference type="EMBL" id="AQQ70054.1"/>
    </source>
</evidence>
<dbReference type="EMBL" id="CP019646">
    <property type="protein sequence ID" value="AQQ70054.1"/>
    <property type="molecule type" value="Genomic_DNA"/>
</dbReference>
<accession>A0A1Q2MBK3</accession>
<proteinExistence type="predicted"/>
<name>A0A1Q2MBK3_9BACT</name>
<dbReference type="CDD" id="cd04301">
    <property type="entry name" value="NAT_SF"/>
    <property type="match status" value="1"/>
</dbReference>
<dbReference type="Gene3D" id="3.30.1490.20">
    <property type="entry name" value="ATP-grasp fold, A domain"/>
    <property type="match status" value="1"/>
</dbReference>
<evidence type="ECO:0000256" key="1">
    <source>
        <dbReference type="PROSITE-ProRule" id="PRU00409"/>
    </source>
</evidence>
<keyword evidence="1" id="KW-0547">Nucleotide-binding</keyword>
<dbReference type="Pfam" id="PF14401">
    <property type="entry name" value="RLAN"/>
    <property type="match status" value="1"/>
</dbReference>
<gene>
    <name evidence="4" type="ORF">SMSP2_00392</name>
</gene>
<evidence type="ECO:0000259" key="3">
    <source>
        <dbReference type="PROSITE" id="PS51186"/>
    </source>
</evidence>
<reference evidence="5" key="1">
    <citation type="submission" date="2017-02" db="EMBL/GenBank/DDBJ databases">
        <title>Comparative genomics and description of representatives of a novel lineage of planctomycetes thriving in anoxic sediments.</title>
        <authorList>
            <person name="Spring S."/>
            <person name="Bunk B."/>
            <person name="Sproer C."/>
        </authorList>
    </citation>
    <scope>NUCLEOTIDE SEQUENCE [LARGE SCALE GENOMIC DNA]</scope>
    <source>
        <strain evidence="5">SM-Chi-D1</strain>
    </source>
</reference>
<dbReference type="InterPro" id="IPR011761">
    <property type="entry name" value="ATP-grasp"/>
</dbReference>
<dbReference type="OrthoDB" id="9800957at2"/>
<dbReference type="KEGG" id="pbas:SMSP2_00392"/>
<dbReference type="GO" id="GO:0005737">
    <property type="term" value="C:cytoplasm"/>
    <property type="evidence" value="ECO:0007669"/>
    <property type="project" value="TreeGrafter"/>
</dbReference>
<dbReference type="Pfam" id="PF00583">
    <property type="entry name" value="Acetyltransf_1"/>
    <property type="match status" value="1"/>
</dbReference>
<dbReference type="GO" id="GO:0016879">
    <property type="term" value="F:ligase activity, forming carbon-nitrogen bonds"/>
    <property type="evidence" value="ECO:0007669"/>
    <property type="project" value="TreeGrafter"/>
</dbReference>
<dbReference type="Gene3D" id="3.30.470.20">
    <property type="entry name" value="ATP-grasp fold, B domain"/>
    <property type="match status" value="1"/>
</dbReference>
<dbReference type="PANTHER" id="PTHR21621">
    <property type="entry name" value="RIBOSOMAL PROTEIN S6 MODIFICATION PROTEIN"/>
    <property type="match status" value="1"/>
</dbReference>
<evidence type="ECO:0000313" key="5">
    <source>
        <dbReference type="Proteomes" id="UP000188181"/>
    </source>
</evidence>
<dbReference type="GO" id="GO:0016747">
    <property type="term" value="F:acyltransferase activity, transferring groups other than amino-acyl groups"/>
    <property type="evidence" value="ECO:0007669"/>
    <property type="project" value="InterPro"/>
</dbReference>
<keyword evidence="1" id="KW-0067">ATP-binding</keyword>
<dbReference type="STRING" id="1851148.SMSP2_00392"/>
<dbReference type="PROSITE" id="PS51186">
    <property type="entry name" value="GNAT"/>
    <property type="match status" value="1"/>
</dbReference>
<keyword evidence="5" id="KW-1185">Reference proteome</keyword>
<dbReference type="Proteomes" id="UP000188181">
    <property type="component" value="Chromosome"/>
</dbReference>
<dbReference type="GO" id="GO:0005524">
    <property type="term" value="F:ATP binding"/>
    <property type="evidence" value="ECO:0007669"/>
    <property type="project" value="UniProtKB-UniRule"/>
</dbReference>
<feature type="domain" description="N-acetyltransferase" evidence="3">
    <location>
        <begin position="4"/>
        <end position="152"/>
    </location>
</feature>
<dbReference type="SUPFAM" id="SSF56059">
    <property type="entry name" value="Glutathione synthetase ATP-binding domain-like"/>
    <property type="match status" value="1"/>
</dbReference>
<dbReference type="AlphaFoldDB" id="A0A1Q2MBK3"/>
<dbReference type="SUPFAM" id="SSF55729">
    <property type="entry name" value="Acyl-CoA N-acyltransferases (Nat)"/>
    <property type="match status" value="1"/>
</dbReference>
<protein>
    <submittedName>
        <fullName evidence="4">Carbamoyl phosphate synthase-like protein</fullName>
    </submittedName>
</protein>
<organism evidence="4 5">
    <name type="scientific">Limihaloglobus sulfuriphilus</name>
    <dbReference type="NCBI Taxonomy" id="1851148"/>
    <lineage>
        <taxon>Bacteria</taxon>
        <taxon>Pseudomonadati</taxon>
        <taxon>Planctomycetota</taxon>
        <taxon>Phycisphaerae</taxon>
        <taxon>Sedimentisphaerales</taxon>
        <taxon>Sedimentisphaeraceae</taxon>
        <taxon>Limihaloglobus</taxon>
    </lineage>
</organism>
<dbReference type="InterPro" id="IPR013815">
    <property type="entry name" value="ATP_grasp_subdomain_1"/>
</dbReference>
<dbReference type="PROSITE" id="PS50975">
    <property type="entry name" value="ATP_GRASP"/>
    <property type="match status" value="1"/>
</dbReference>
<dbReference type="GO" id="GO:0046872">
    <property type="term" value="F:metal ion binding"/>
    <property type="evidence" value="ECO:0007669"/>
    <property type="project" value="InterPro"/>
</dbReference>
<dbReference type="RefSeq" id="WP_146682348.1">
    <property type="nucleotide sequence ID" value="NZ_CP019646.1"/>
</dbReference>
<feature type="domain" description="ATP-grasp" evidence="2">
    <location>
        <begin position="446"/>
        <end position="642"/>
    </location>
</feature>